<comment type="caution">
    <text evidence="2">The sequence shown here is derived from an EMBL/GenBank/DDBJ whole genome shotgun (WGS) entry which is preliminary data.</text>
</comment>
<proteinExistence type="predicted"/>
<evidence type="ECO:0000256" key="1">
    <source>
        <dbReference type="SAM" id="SignalP"/>
    </source>
</evidence>
<reference evidence="2 3" key="1">
    <citation type="submission" date="2019-08" db="EMBL/GenBank/DDBJ databases">
        <authorList>
            <person name="Lei W."/>
        </authorList>
    </citation>
    <scope>NUCLEOTIDE SEQUENCE [LARGE SCALE GENOMIC DNA]</scope>
    <source>
        <strain evidence="2 3">CCUG 58627</strain>
    </source>
</reference>
<dbReference type="PROSITE" id="PS51257">
    <property type="entry name" value="PROKAR_LIPOPROTEIN"/>
    <property type="match status" value="1"/>
</dbReference>
<dbReference type="RefSeq" id="WP_146324469.1">
    <property type="nucleotide sequence ID" value="NZ_BAABLR010000010.1"/>
</dbReference>
<feature type="signal peptide" evidence="1">
    <location>
        <begin position="1"/>
        <end position="18"/>
    </location>
</feature>
<evidence type="ECO:0000313" key="2">
    <source>
        <dbReference type="EMBL" id="TWT25057.1"/>
    </source>
</evidence>
<keyword evidence="3" id="KW-1185">Reference proteome</keyword>
<dbReference type="Proteomes" id="UP000320791">
    <property type="component" value="Unassembled WGS sequence"/>
</dbReference>
<protein>
    <submittedName>
        <fullName evidence="2">Uncharacterized protein</fullName>
    </submittedName>
</protein>
<name>A0A5C5UGV7_9CORY</name>
<keyword evidence="1" id="KW-0732">Signal</keyword>
<sequence>MRTFLVACSIAATSAALVACNLEPTPAPATSPHAISITPVPEGAGVGVGVGVGGDAAAGSAQQEGSAVGQHADPMALDIDHSYCRDFAAQIGATDADNAVETERTCTAAITEAVARQEPVAIDIDGDGTAATWELNQAFGEAKAFMAPFTAAPRG</sequence>
<accession>A0A5C5UGV7</accession>
<dbReference type="AlphaFoldDB" id="A0A5C5UGV7"/>
<gene>
    <name evidence="2" type="ORF">FRX94_07295</name>
</gene>
<organism evidence="2 3">
    <name type="scientific">Corynebacterium canis</name>
    <dbReference type="NCBI Taxonomy" id="679663"/>
    <lineage>
        <taxon>Bacteria</taxon>
        <taxon>Bacillati</taxon>
        <taxon>Actinomycetota</taxon>
        <taxon>Actinomycetes</taxon>
        <taxon>Mycobacteriales</taxon>
        <taxon>Corynebacteriaceae</taxon>
        <taxon>Corynebacterium</taxon>
    </lineage>
</organism>
<evidence type="ECO:0000313" key="3">
    <source>
        <dbReference type="Proteomes" id="UP000320791"/>
    </source>
</evidence>
<feature type="chain" id="PRO_5038644836" evidence="1">
    <location>
        <begin position="19"/>
        <end position="155"/>
    </location>
</feature>
<dbReference type="EMBL" id="VOHM01000013">
    <property type="protein sequence ID" value="TWT25057.1"/>
    <property type="molecule type" value="Genomic_DNA"/>
</dbReference>